<comment type="caution">
    <text evidence="10">The sequence shown here is derived from an EMBL/GenBank/DDBJ whole genome shotgun (WGS) entry which is preliminary data.</text>
</comment>
<evidence type="ECO:0000256" key="4">
    <source>
        <dbReference type="ARBA" id="ARBA00022989"/>
    </source>
</evidence>
<keyword evidence="3 8" id="KW-0812">Transmembrane</keyword>
<feature type="transmembrane region" description="Helical" evidence="8">
    <location>
        <begin position="278"/>
        <end position="295"/>
    </location>
</feature>
<dbReference type="Proteomes" id="UP000669179">
    <property type="component" value="Unassembled WGS sequence"/>
</dbReference>
<gene>
    <name evidence="10" type="ORF">J4573_10185</name>
</gene>
<dbReference type="GO" id="GO:0005886">
    <property type="term" value="C:plasma membrane"/>
    <property type="evidence" value="ECO:0007669"/>
    <property type="project" value="UniProtKB-SubCell"/>
</dbReference>
<protein>
    <submittedName>
        <fullName evidence="10">NarK/NasA family nitrate transporter</fullName>
    </submittedName>
</protein>
<dbReference type="EMBL" id="JAGEOJ010000004">
    <property type="protein sequence ID" value="MBO2447455.1"/>
    <property type="molecule type" value="Genomic_DNA"/>
</dbReference>
<dbReference type="AlphaFoldDB" id="A0A939P823"/>
<evidence type="ECO:0000256" key="7">
    <source>
        <dbReference type="SAM" id="MobiDB-lite"/>
    </source>
</evidence>
<accession>A0A939P823</accession>
<comment type="similarity">
    <text evidence="2">Belongs to the major facilitator superfamily. Nitrate/nitrite porter (TC 2.A.1.8) family.</text>
</comment>
<feature type="transmembrane region" description="Helical" evidence="8">
    <location>
        <begin position="217"/>
        <end position="236"/>
    </location>
</feature>
<evidence type="ECO:0000256" key="1">
    <source>
        <dbReference type="ARBA" id="ARBA00004651"/>
    </source>
</evidence>
<feature type="transmembrane region" description="Helical" evidence="8">
    <location>
        <begin position="366"/>
        <end position="386"/>
    </location>
</feature>
<evidence type="ECO:0000256" key="2">
    <source>
        <dbReference type="ARBA" id="ARBA00008432"/>
    </source>
</evidence>
<dbReference type="RefSeq" id="WP_208255107.1">
    <property type="nucleotide sequence ID" value="NZ_JAGEOJ010000004.1"/>
</dbReference>
<evidence type="ECO:0000256" key="3">
    <source>
        <dbReference type="ARBA" id="ARBA00022692"/>
    </source>
</evidence>
<dbReference type="Gene3D" id="1.20.1250.20">
    <property type="entry name" value="MFS general substrate transporter like domains"/>
    <property type="match status" value="2"/>
</dbReference>
<dbReference type="InterPro" id="IPR011701">
    <property type="entry name" value="MFS"/>
</dbReference>
<feature type="domain" description="Major facilitator superfamily (MFS) profile" evidence="9">
    <location>
        <begin position="13"/>
        <end position="392"/>
    </location>
</feature>
<dbReference type="GO" id="GO:0015112">
    <property type="term" value="F:nitrate transmembrane transporter activity"/>
    <property type="evidence" value="ECO:0007669"/>
    <property type="project" value="InterPro"/>
</dbReference>
<dbReference type="SUPFAM" id="SSF103473">
    <property type="entry name" value="MFS general substrate transporter"/>
    <property type="match status" value="1"/>
</dbReference>
<feature type="transmembrane region" description="Helical" evidence="8">
    <location>
        <begin position="167"/>
        <end position="186"/>
    </location>
</feature>
<sequence>MGESALKRGQTRNLALATWTFAINFWAWNLIGPQATAYSKDLHLSSFQTSMLIAIPVLVGSLGRIPVGALTDRYGGRIMFAVVSFLSIIPVLFVAMVGSSYGLMLVGGFVLGIAGTAFAVGVPFCNAWYEKSRRGFATGVFGAGMGGTALSAFFTPRMADWMGRTPTYLIVAAALAVTGVVVLMMAKDSPEWSPSTEPVMPRLAAALKIKTTWQTSLLYALAFGGFVAFSTYLPTYLKNVYSFDAVDAGMRTAGFSLAAVIARPLGGALSDRIGPRTVLMGSFGLAAVMAVIVSAKPAPEFGAGASFVLLAFALGLGTGGVFALIGQTVEPSKVGSVTGLVGAAGGLGGYFPPLLMGAVYDSTGSYFIGLILLACCAVAALLFTAIEFRPAGGGGRGSVSGRGRRPRATKQDVSG</sequence>
<dbReference type="Pfam" id="PF07690">
    <property type="entry name" value="MFS_1"/>
    <property type="match status" value="1"/>
</dbReference>
<keyword evidence="4 8" id="KW-1133">Transmembrane helix</keyword>
<feature type="region of interest" description="Disordered" evidence="7">
    <location>
        <begin position="393"/>
        <end position="415"/>
    </location>
</feature>
<evidence type="ECO:0000256" key="6">
    <source>
        <dbReference type="ARBA" id="ARBA00023136"/>
    </source>
</evidence>
<feature type="transmembrane region" description="Helical" evidence="8">
    <location>
        <begin position="12"/>
        <end position="31"/>
    </location>
</feature>
<evidence type="ECO:0000313" key="10">
    <source>
        <dbReference type="EMBL" id="MBO2447455.1"/>
    </source>
</evidence>
<dbReference type="GO" id="GO:0042128">
    <property type="term" value="P:nitrate assimilation"/>
    <property type="evidence" value="ECO:0007669"/>
    <property type="project" value="UniProtKB-KW"/>
</dbReference>
<feature type="transmembrane region" description="Helical" evidence="8">
    <location>
        <begin position="78"/>
        <end position="97"/>
    </location>
</feature>
<dbReference type="PROSITE" id="PS50850">
    <property type="entry name" value="MFS"/>
    <property type="match status" value="1"/>
</dbReference>
<dbReference type="InterPro" id="IPR044772">
    <property type="entry name" value="NO3_transporter"/>
</dbReference>
<dbReference type="InterPro" id="IPR036259">
    <property type="entry name" value="MFS_trans_sf"/>
</dbReference>
<organism evidence="10 11">
    <name type="scientific">Actinomadura barringtoniae</name>
    <dbReference type="NCBI Taxonomy" id="1427535"/>
    <lineage>
        <taxon>Bacteria</taxon>
        <taxon>Bacillati</taxon>
        <taxon>Actinomycetota</taxon>
        <taxon>Actinomycetes</taxon>
        <taxon>Streptosporangiales</taxon>
        <taxon>Thermomonosporaceae</taxon>
        <taxon>Actinomadura</taxon>
    </lineage>
</organism>
<feature type="transmembrane region" description="Helical" evidence="8">
    <location>
        <begin position="301"/>
        <end position="325"/>
    </location>
</feature>
<comment type="subcellular location">
    <subcellularLocation>
        <location evidence="1">Cell membrane</location>
        <topology evidence="1">Multi-pass membrane protein</topology>
    </subcellularLocation>
</comment>
<evidence type="ECO:0000256" key="5">
    <source>
        <dbReference type="ARBA" id="ARBA00023063"/>
    </source>
</evidence>
<feature type="transmembrane region" description="Helical" evidence="8">
    <location>
        <begin position="103"/>
        <end position="129"/>
    </location>
</feature>
<keyword evidence="11" id="KW-1185">Reference proteome</keyword>
<keyword evidence="5" id="KW-0534">Nitrate assimilation</keyword>
<keyword evidence="6 8" id="KW-0472">Membrane</keyword>
<evidence type="ECO:0000259" key="9">
    <source>
        <dbReference type="PROSITE" id="PS50850"/>
    </source>
</evidence>
<feature type="transmembrane region" description="Helical" evidence="8">
    <location>
        <begin position="136"/>
        <end position="155"/>
    </location>
</feature>
<reference evidence="10" key="1">
    <citation type="submission" date="2021-03" db="EMBL/GenBank/DDBJ databases">
        <authorList>
            <person name="Kanchanasin P."/>
            <person name="Saeng-In P."/>
            <person name="Phongsopitanun W."/>
            <person name="Yuki M."/>
            <person name="Kudo T."/>
            <person name="Ohkuma M."/>
            <person name="Tanasupawat S."/>
        </authorList>
    </citation>
    <scope>NUCLEOTIDE SEQUENCE</scope>
    <source>
        <strain evidence="10">GKU 128</strain>
    </source>
</reference>
<feature type="transmembrane region" description="Helical" evidence="8">
    <location>
        <begin position="337"/>
        <end position="360"/>
    </location>
</feature>
<name>A0A939P823_9ACTN</name>
<dbReference type="CDD" id="cd17341">
    <property type="entry name" value="MFS_NRT2_like"/>
    <property type="match status" value="1"/>
</dbReference>
<evidence type="ECO:0000256" key="8">
    <source>
        <dbReference type="SAM" id="Phobius"/>
    </source>
</evidence>
<dbReference type="InterPro" id="IPR020846">
    <property type="entry name" value="MFS_dom"/>
</dbReference>
<proteinExistence type="inferred from homology"/>
<dbReference type="PANTHER" id="PTHR23515">
    <property type="entry name" value="HIGH-AFFINITY NITRATE TRANSPORTER 2.3"/>
    <property type="match status" value="1"/>
</dbReference>
<feature type="transmembrane region" description="Helical" evidence="8">
    <location>
        <begin position="51"/>
        <end position="71"/>
    </location>
</feature>
<evidence type="ECO:0000313" key="11">
    <source>
        <dbReference type="Proteomes" id="UP000669179"/>
    </source>
</evidence>